<dbReference type="Gene3D" id="3.90.1150.30">
    <property type="match status" value="1"/>
</dbReference>
<dbReference type="EMBL" id="LS483343">
    <property type="protein sequence ID" value="SQF40202.1"/>
    <property type="molecule type" value="Genomic_DNA"/>
</dbReference>
<dbReference type="PANTHER" id="PTHR35145">
    <property type="entry name" value="CYTOPLASMIC PROTEIN-RELATED"/>
    <property type="match status" value="1"/>
</dbReference>
<dbReference type="SUPFAM" id="SSF142906">
    <property type="entry name" value="YjbR-like"/>
    <property type="match status" value="1"/>
</dbReference>
<dbReference type="KEGG" id="sfer:NCTC12278_00817"/>
<sequence length="115" mass="13389">MTFTKRQLLDWLLGVTGAEEAYPFTREKSRYTPVIRHRHNQKMLALVTEKDGKLLLNLKLKSEQVAIMLDTKGVIPAYHMNKKHWLTVLVVNETELTENELKSMVLESSRLTQDH</sequence>
<dbReference type="AlphaFoldDB" id="A0A2X3Y0C0"/>
<dbReference type="RefSeq" id="WP_018029677.1">
    <property type="nucleotide sequence ID" value="NZ_JBCLUB010000001.1"/>
</dbReference>
<dbReference type="OrthoDB" id="9789813at2"/>
<dbReference type="InterPro" id="IPR038056">
    <property type="entry name" value="YjbR-like_sf"/>
</dbReference>
<dbReference type="STRING" id="1123303.GCA_000372425_00347"/>
<reference evidence="1 2" key="1">
    <citation type="submission" date="2018-06" db="EMBL/GenBank/DDBJ databases">
        <authorList>
            <consortium name="Pathogen Informatics"/>
            <person name="Doyle S."/>
        </authorList>
    </citation>
    <scope>NUCLEOTIDE SEQUENCE [LARGE SCALE GENOMIC DNA]</scope>
    <source>
        <strain evidence="1 2">NCTC12278</strain>
    </source>
</reference>
<organism evidence="1 2">
    <name type="scientific">Streptococcus ferus</name>
    <dbReference type="NCBI Taxonomy" id="1345"/>
    <lineage>
        <taxon>Bacteria</taxon>
        <taxon>Bacillati</taxon>
        <taxon>Bacillota</taxon>
        <taxon>Bacilli</taxon>
        <taxon>Lactobacillales</taxon>
        <taxon>Streptococcaceae</taxon>
        <taxon>Streptococcus</taxon>
    </lineage>
</organism>
<gene>
    <name evidence="1" type="ORF">NCTC12278_00817</name>
</gene>
<dbReference type="InterPro" id="IPR058532">
    <property type="entry name" value="YjbR/MT2646/Rv2570-like"/>
</dbReference>
<dbReference type="Proteomes" id="UP000249495">
    <property type="component" value="Chromosome 1"/>
</dbReference>
<evidence type="ECO:0000313" key="1">
    <source>
        <dbReference type="EMBL" id="SQF40202.1"/>
    </source>
</evidence>
<evidence type="ECO:0000313" key="2">
    <source>
        <dbReference type="Proteomes" id="UP000249495"/>
    </source>
</evidence>
<dbReference type="PANTHER" id="PTHR35145:SF1">
    <property type="entry name" value="CYTOPLASMIC PROTEIN"/>
    <property type="match status" value="1"/>
</dbReference>
<dbReference type="InterPro" id="IPR007351">
    <property type="entry name" value="YjbR"/>
</dbReference>
<dbReference type="Pfam" id="PF04237">
    <property type="entry name" value="YjbR"/>
    <property type="match status" value="1"/>
</dbReference>
<name>A0A2X3Y0C0_9STRE</name>
<accession>A0A2X3Y0C0</accession>
<protein>
    <submittedName>
        <fullName evidence="1">Uncharacterized protein conserved in bacteria</fullName>
    </submittedName>
</protein>
<proteinExistence type="predicted"/>
<keyword evidence="2" id="KW-1185">Reference proteome</keyword>